<dbReference type="Proteomes" id="UP000472260">
    <property type="component" value="Unassembled WGS sequence"/>
</dbReference>
<sequence>MLIFGGADVLSIVNRFNIIHYHDALGDACCVSHTAVYQSPGVMNAHRPLTLRNTHITLTPIYLNLHYLPGSHPQQFLLQELPYAARR</sequence>
<dbReference type="Ensembl" id="ENSSANT00000021197.1">
    <property type="protein sequence ID" value="ENSSANP00000019874.1"/>
    <property type="gene ID" value="ENSSANG00000010390.1"/>
</dbReference>
<reference evidence="1" key="1">
    <citation type="submission" date="2025-08" db="UniProtKB">
        <authorList>
            <consortium name="Ensembl"/>
        </authorList>
    </citation>
    <scope>IDENTIFICATION</scope>
</reference>
<evidence type="ECO:0000313" key="2">
    <source>
        <dbReference type="Proteomes" id="UP000472260"/>
    </source>
</evidence>
<evidence type="ECO:0000313" key="1">
    <source>
        <dbReference type="Ensembl" id="ENSSANP00000019874.1"/>
    </source>
</evidence>
<accession>A0A671LNE3</accession>
<proteinExistence type="predicted"/>
<name>A0A671LNE3_9TELE</name>
<protein>
    <submittedName>
        <fullName evidence="1">Uncharacterized protein</fullName>
    </submittedName>
</protein>
<reference evidence="1" key="2">
    <citation type="submission" date="2025-09" db="UniProtKB">
        <authorList>
            <consortium name="Ensembl"/>
        </authorList>
    </citation>
    <scope>IDENTIFICATION</scope>
</reference>
<dbReference type="AlphaFoldDB" id="A0A671LNE3"/>
<keyword evidence="2" id="KW-1185">Reference proteome</keyword>
<organism evidence="1 2">
    <name type="scientific">Sinocyclocheilus anshuiensis</name>
    <dbReference type="NCBI Taxonomy" id="1608454"/>
    <lineage>
        <taxon>Eukaryota</taxon>
        <taxon>Metazoa</taxon>
        <taxon>Chordata</taxon>
        <taxon>Craniata</taxon>
        <taxon>Vertebrata</taxon>
        <taxon>Euteleostomi</taxon>
        <taxon>Actinopterygii</taxon>
        <taxon>Neopterygii</taxon>
        <taxon>Teleostei</taxon>
        <taxon>Ostariophysi</taxon>
        <taxon>Cypriniformes</taxon>
        <taxon>Cyprinidae</taxon>
        <taxon>Cyprininae</taxon>
        <taxon>Sinocyclocheilus</taxon>
    </lineage>
</organism>